<dbReference type="InterPro" id="IPR013320">
    <property type="entry name" value="ConA-like_dom_sf"/>
</dbReference>
<dbReference type="Pfam" id="PF13385">
    <property type="entry name" value="Laminin_G_3"/>
    <property type="match status" value="2"/>
</dbReference>
<dbReference type="EMBL" id="FQUM01000008">
    <property type="protein sequence ID" value="SHF75613.1"/>
    <property type="molecule type" value="Genomic_DNA"/>
</dbReference>
<dbReference type="GO" id="GO:0030246">
    <property type="term" value="F:carbohydrate binding"/>
    <property type="evidence" value="ECO:0007669"/>
    <property type="project" value="UniProtKB-KW"/>
</dbReference>
<keyword evidence="1" id="KW-0430">Lectin</keyword>
<name>A0A1M5E8M3_9BACT</name>
<evidence type="ECO:0000313" key="1">
    <source>
        <dbReference type="EMBL" id="SHF75613.1"/>
    </source>
</evidence>
<reference evidence="2" key="1">
    <citation type="submission" date="2016-11" db="EMBL/GenBank/DDBJ databases">
        <authorList>
            <person name="Varghese N."/>
            <person name="Submissions S."/>
        </authorList>
    </citation>
    <scope>NUCLEOTIDE SEQUENCE [LARGE SCALE GENOMIC DNA]</scope>
    <source>
        <strain evidence="2">DSM 26910</strain>
    </source>
</reference>
<organism evidence="1 2">
    <name type="scientific">Mariniphaga anaerophila</name>
    <dbReference type="NCBI Taxonomy" id="1484053"/>
    <lineage>
        <taxon>Bacteria</taxon>
        <taxon>Pseudomonadati</taxon>
        <taxon>Bacteroidota</taxon>
        <taxon>Bacteroidia</taxon>
        <taxon>Marinilabiliales</taxon>
        <taxon>Prolixibacteraceae</taxon>
        <taxon>Mariniphaga</taxon>
    </lineage>
</organism>
<dbReference type="Proteomes" id="UP000184164">
    <property type="component" value="Unassembled WGS sequence"/>
</dbReference>
<dbReference type="AlphaFoldDB" id="A0A1M5E8M3"/>
<dbReference type="STRING" id="1484053.SAMN05444274_108130"/>
<sequence length="583" mass="64034">MKTYSKLIILVLSILMFNACEEKFIDDISRVEPGVDETAPQIKVNFPPDGYELQTNEAVASITIDFEVRDDIEIADISVQIDDEEIASFNDFKDYRIAFKKITYDNVTTGLHTLKISANDLEGKNSVVNVNFTKAPPYVPKYGDEVFYMPFNNEYLEMNSLQLATKAGMPGFAEGIQHGTAYAGAADSYLSFPAAALQEATEVSATFWMKVGNTPDRAGVLVVAPPAENNNDRTKGFRFFRESTNGGTTQRFKLNIGTGSSDSWIDGGAAADVTPDTEEWTHFAFTISPTSAAVYINGELVKEGDIGGIDWTDCDQISIMSGAPNWTGWDHLSDNGLMDELRIFTKALTQDEIKTIMLKEQSSLYMNFNGKFRDELTGTEATVVGAPGFSYGGGVKGDAYQGKADSYLTFANPDVQNNEFSASFWLNINDVPDRAGILVMGPEDTENPEKQNNRKNGFRFFRESSNGGTTQRYKLNVGNGTADSWIDGGAAADVDPTTGDWVHFAFTITDDAAKVYIDGAMVKEGDISGIDWTGVDLLSIMSGAPRFNGWDHKSDESLMDELYIFKKALSEEEVNLMKADGLQ</sequence>
<dbReference type="GO" id="GO:0005975">
    <property type="term" value="P:carbohydrate metabolic process"/>
    <property type="evidence" value="ECO:0007669"/>
    <property type="project" value="UniProtKB-ARBA"/>
</dbReference>
<dbReference type="OrthoDB" id="950827at2"/>
<evidence type="ECO:0000313" key="2">
    <source>
        <dbReference type="Proteomes" id="UP000184164"/>
    </source>
</evidence>
<proteinExistence type="predicted"/>
<gene>
    <name evidence="1" type="ORF">SAMN05444274_108130</name>
</gene>
<dbReference type="PANTHER" id="PTHR42535">
    <property type="entry name" value="OOKINETE PROTEIN, PUTATIVE-RELATED"/>
    <property type="match status" value="1"/>
</dbReference>
<accession>A0A1M5E8M3</accession>
<dbReference type="GO" id="GO:0004553">
    <property type="term" value="F:hydrolase activity, hydrolyzing O-glycosyl compounds"/>
    <property type="evidence" value="ECO:0007669"/>
    <property type="project" value="UniProtKB-ARBA"/>
</dbReference>
<dbReference type="Gene3D" id="2.60.120.200">
    <property type="match status" value="2"/>
</dbReference>
<dbReference type="PANTHER" id="PTHR42535:SF2">
    <property type="entry name" value="CHROMOSOME UNDETERMINED SCAFFOLD_146, WHOLE GENOME SHOTGUN SEQUENCE"/>
    <property type="match status" value="1"/>
</dbReference>
<keyword evidence="2" id="KW-1185">Reference proteome</keyword>
<protein>
    <submittedName>
        <fullName evidence="1">Concanavalin A-like lectin/glucanases superfamily protein</fullName>
    </submittedName>
</protein>
<dbReference type="SUPFAM" id="SSF49899">
    <property type="entry name" value="Concanavalin A-like lectins/glucanases"/>
    <property type="match status" value="2"/>
</dbReference>
<dbReference type="RefSeq" id="WP_073002954.1">
    <property type="nucleotide sequence ID" value="NZ_FQUM01000008.1"/>
</dbReference>